<sequence>MFLVRIARKLLLPSAAATEPSGTQFGAIPYRIVDGHVVFLMITSRRSANWVFPKGSAMKGLTPWETAAEEAFEEAGVRGEIEPEPVGSYLHPRNDDPSGLVRIELYPLLVTEQLDDWREEPQRFRHWALLPQVRRLLASKEAARVASDLHRRIVVSSYPPGSSRISA</sequence>
<dbReference type="PROSITE" id="PS51462">
    <property type="entry name" value="NUDIX"/>
    <property type="match status" value="1"/>
</dbReference>
<dbReference type="EMBL" id="BSNS01000007">
    <property type="protein sequence ID" value="GLQ54158.1"/>
    <property type="molecule type" value="Genomic_DNA"/>
</dbReference>
<dbReference type="PANTHER" id="PTHR12629:SF0">
    <property type="entry name" value="DIPHOSPHOINOSITOL-POLYPHOSPHATE DIPHOSPHATASE"/>
    <property type="match status" value="1"/>
</dbReference>
<reference evidence="7" key="1">
    <citation type="journal article" date="2019" name="Int. J. Syst. Evol. Microbiol.">
        <title>The Global Catalogue of Microorganisms (GCM) 10K type strain sequencing project: providing services to taxonomists for standard genome sequencing and annotation.</title>
        <authorList>
            <consortium name="The Broad Institute Genomics Platform"/>
            <consortium name="The Broad Institute Genome Sequencing Center for Infectious Disease"/>
            <person name="Wu L."/>
            <person name="Ma J."/>
        </authorList>
    </citation>
    <scope>NUCLEOTIDE SEQUENCE [LARGE SCALE GENOMIC DNA]</scope>
    <source>
        <strain evidence="7">NBRC 112416</strain>
    </source>
</reference>
<evidence type="ECO:0000313" key="7">
    <source>
        <dbReference type="Proteomes" id="UP001156691"/>
    </source>
</evidence>
<comment type="cofactor">
    <cofactor evidence="1">
        <name>Mg(2+)</name>
        <dbReference type="ChEBI" id="CHEBI:18420"/>
    </cofactor>
</comment>
<evidence type="ECO:0000256" key="2">
    <source>
        <dbReference type="ARBA" id="ARBA00022723"/>
    </source>
</evidence>
<evidence type="ECO:0000313" key="6">
    <source>
        <dbReference type="EMBL" id="GLQ54158.1"/>
    </source>
</evidence>
<evidence type="ECO:0000256" key="1">
    <source>
        <dbReference type="ARBA" id="ARBA00001946"/>
    </source>
</evidence>
<dbReference type="InterPro" id="IPR015797">
    <property type="entry name" value="NUDIX_hydrolase-like_dom_sf"/>
</dbReference>
<keyword evidence="7" id="KW-1185">Reference proteome</keyword>
<evidence type="ECO:0000259" key="5">
    <source>
        <dbReference type="PROSITE" id="PS51462"/>
    </source>
</evidence>
<evidence type="ECO:0000256" key="4">
    <source>
        <dbReference type="ARBA" id="ARBA00022842"/>
    </source>
</evidence>
<dbReference type="PANTHER" id="PTHR12629">
    <property type="entry name" value="DIPHOSPHOINOSITOL POLYPHOSPHATE PHOSPHOHYDROLASE"/>
    <property type="match status" value="1"/>
</dbReference>
<accession>A0ABQ5W344</accession>
<organism evidence="6 7">
    <name type="scientific">Devosia nitrariae</name>
    <dbReference type="NCBI Taxonomy" id="2071872"/>
    <lineage>
        <taxon>Bacteria</taxon>
        <taxon>Pseudomonadati</taxon>
        <taxon>Pseudomonadota</taxon>
        <taxon>Alphaproteobacteria</taxon>
        <taxon>Hyphomicrobiales</taxon>
        <taxon>Devosiaceae</taxon>
        <taxon>Devosia</taxon>
    </lineage>
</organism>
<keyword evidence="4" id="KW-0460">Magnesium</keyword>
<keyword evidence="2" id="KW-0479">Metal-binding</keyword>
<evidence type="ECO:0000256" key="3">
    <source>
        <dbReference type="ARBA" id="ARBA00022801"/>
    </source>
</evidence>
<dbReference type="Gene3D" id="3.90.79.10">
    <property type="entry name" value="Nucleoside Triphosphate Pyrophosphohydrolase"/>
    <property type="match status" value="1"/>
</dbReference>
<dbReference type="Proteomes" id="UP001156691">
    <property type="component" value="Unassembled WGS sequence"/>
</dbReference>
<feature type="domain" description="Nudix hydrolase" evidence="5">
    <location>
        <begin position="20"/>
        <end position="151"/>
    </location>
</feature>
<proteinExistence type="predicted"/>
<dbReference type="InterPro" id="IPR047198">
    <property type="entry name" value="DDP-like_NUDIX"/>
</dbReference>
<keyword evidence="3" id="KW-0378">Hydrolase</keyword>
<gene>
    <name evidence="6" type="ORF">GCM10010862_14170</name>
</gene>
<comment type="caution">
    <text evidence="6">The sequence shown here is derived from an EMBL/GenBank/DDBJ whole genome shotgun (WGS) entry which is preliminary data.</text>
</comment>
<name>A0ABQ5W344_9HYPH</name>
<dbReference type="RefSeq" id="WP_284339591.1">
    <property type="nucleotide sequence ID" value="NZ_BSNS01000007.1"/>
</dbReference>
<protein>
    <recommendedName>
        <fullName evidence="5">Nudix hydrolase domain-containing protein</fullName>
    </recommendedName>
</protein>
<dbReference type="SUPFAM" id="SSF55811">
    <property type="entry name" value="Nudix"/>
    <property type="match status" value="1"/>
</dbReference>
<dbReference type="InterPro" id="IPR000086">
    <property type="entry name" value="NUDIX_hydrolase_dom"/>
</dbReference>
<dbReference type="Pfam" id="PF00293">
    <property type="entry name" value="NUDIX"/>
    <property type="match status" value="1"/>
</dbReference>
<dbReference type="CDD" id="cd04666">
    <property type="entry name" value="NUDIX_DIPP2_like_Nudt4"/>
    <property type="match status" value="1"/>
</dbReference>